<accession>X1E438</accession>
<name>X1E438_9ZZZZ</name>
<comment type="caution">
    <text evidence="1">The sequence shown here is derived from an EMBL/GenBank/DDBJ whole genome shotgun (WGS) entry which is preliminary data.</text>
</comment>
<gene>
    <name evidence="1" type="ORF">S01H4_65690</name>
</gene>
<evidence type="ECO:0000313" key="1">
    <source>
        <dbReference type="EMBL" id="GAH28006.1"/>
    </source>
</evidence>
<dbReference type="EMBL" id="BART01040301">
    <property type="protein sequence ID" value="GAH28006.1"/>
    <property type="molecule type" value="Genomic_DNA"/>
</dbReference>
<proteinExistence type="predicted"/>
<reference evidence="1" key="1">
    <citation type="journal article" date="2014" name="Front. Microbiol.">
        <title>High frequency of phylogenetically diverse reductive dehalogenase-homologous genes in deep subseafloor sedimentary metagenomes.</title>
        <authorList>
            <person name="Kawai M."/>
            <person name="Futagami T."/>
            <person name="Toyoda A."/>
            <person name="Takaki Y."/>
            <person name="Nishi S."/>
            <person name="Hori S."/>
            <person name="Arai W."/>
            <person name="Tsubouchi T."/>
            <person name="Morono Y."/>
            <person name="Uchiyama I."/>
            <person name="Ito T."/>
            <person name="Fujiyama A."/>
            <person name="Inagaki F."/>
            <person name="Takami H."/>
        </authorList>
    </citation>
    <scope>NUCLEOTIDE SEQUENCE</scope>
    <source>
        <strain evidence="1">Expedition CK06-06</strain>
    </source>
</reference>
<protein>
    <submittedName>
        <fullName evidence="1">Uncharacterized protein</fullName>
    </submittedName>
</protein>
<organism evidence="1">
    <name type="scientific">marine sediment metagenome</name>
    <dbReference type="NCBI Taxonomy" id="412755"/>
    <lineage>
        <taxon>unclassified sequences</taxon>
        <taxon>metagenomes</taxon>
        <taxon>ecological metagenomes</taxon>
    </lineage>
</organism>
<dbReference type="AlphaFoldDB" id="X1E438"/>
<feature type="non-terminal residue" evidence="1">
    <location>
        <position position="1"/>
    </location>
</feature>
<sequence length="35" mass="4144">LRPNFYELGVEYIAVPERRPLEKEEAGMEYISEQS</sequence>